<gene>
    <name evidence="5" type="ORF">M0811_11760</name>
</gene>
<dbReference type="CDD" id="cd07440">
    <property type="entry name" value="RGS"/>
    <property type="match status" value="1"/>
</dbReference>
<dbReference type="InterPro" id="IPR044926">
    <property type="entry name" value="RGS_subdomain_2"/>
</dbReference>
<dbReference type="Pfam" id="PF00615">
    <property type="entry name" value="RGS"/>
    <property type="match status" value="1"/>
</dbReference>
<name>A0A9Q0LDH7_ANAIG</name>
<dbReference type="AlphaFoldDB" id="A0A9Q0LDH7"/>
<dbReference type="GO" id="GO:0005085">
    <property type="term" value="F:guanyl-nucleotide exchange factor activity"/>
    <property type="evidence" value="ECO:0007669"/>
    <property type="project" value="InterPro"/>
</dbReference>
<evidence type="ECO:0000259" key="3">
    <source>
        <dbReference type="PROSITE" id="PS50010"/>
    </source>
</evidence>
<feature type="compositionally biased region" description="Basic and acidic residues" evidence="2">
    <location>
        <begin position="32"/>
        <end position="42"/>
    </location>
</feature>
<evidence type="ECO:0000256" key="2">
    <source>
        <dbReference type="SAM" id="MobiDB-lite"/>
    </source>
</evidence>
<dbReference type="SUPFAM" id="SSF82185">
    <property type="entry name" value="Histone H3 K4-specific methyltransferase SET7/9 N-terminal domain"/>
    <property type="match status" value="4"/>
</dbReference>
<dbReference type="InterPro" id="IPR035899">
    <property type="entry name" value="DBL_dom_sf"/>
</dbReference>
<dbReference type="SUPFAM" id="SSF48065">
    <property type="entry name" value="DBL homology domain (DH-domain)"/>
    <property type="match status" value="1"/>
</dbReference>
<organism evidence="5 6">
    <name type="scientific">Anaeramoeba ignava</name>
    <name type="common">Anaerobic marine amoeba</name>
    <dbReference type="NCBI Taxonomy" id="1746090"/>
    <lineage>
        <taxon>Eukaryota</taxon>
        <taxon>Metamonada</taxon>
        <taxon>Anaeramoebidae</taxon>
        <taxon>Anaeramoeba</taxon>
    </lineage>
</organism>
<dbReference type="SUPFAM" id="SSF48097">
    <property type="entry name" value="Regulator of G-protein signaling, RGS"/>
    <property type="match status" value="1"/>
</dbReference>
<dbReference type="InterPro" id="IPR016137">
    <property type="entry name" value="RGS"/>
</dbReference>
<dbReference type="Proteomes" id="UP001149090">
    <property type="component" value="Unassembled WGS sequence"/>
</dbReference>
<feature type="domain" description="RGS" evidence="4">
    <location>
        <begin position="99"/>
        <end position="211"/>
    </location>
</feature>
<feature type="region of interest" description="Disordered" evidence="2">
    <location>
        <begin position="1"/>
        <end position="42"/>
    </location>
</feature>
<evidence type="ECO:0000313" key="6">
    <source>
        <dbReference type="Proteomes" id="UP001149090"/>
    </source>
</evidence>
<dbReference type="Gene3D" id="1.10.167.10">
    <property type="entry name" value="Regulator of G-protein Signalling 4, domain 2"/>
    <property type="match status" value="1"/>
</dbReference>
<reference evidence="5" key="1">
    <citation type="submission" date="2022-10" db="EMBL/GenBank/DDBJ databases">
        <title>Novel sulphate-reducing endosymbionts in the free-living metamonad Anaeramoeba.</title>
        <authorList>
            <person name="Jerlstrom-Hultqvist J."/>
            <person name="Cepicka I."/>
            <person name="Gallot-Lavallee L."/>
            <person name="Salas-Leiva D."/>
            <person name="Curtis B.A."/>
            <person name="Zahonova K."/>
            <person name="Pipaliya S."/>
            <person name="Dacks J."/>
            <person name="Roger A.J."/>
        </authorList>
    </citation>
    <scope>NUCLEOTIDE SEQUENCE</scope>
    <source>
        <strain evidence="5">BMAN</strain>
    </source>
</reference>
<keyword evidence="6" id="KW-1185">Reference proteome</keyword>
<dbReference type="Gene3D" id="2.20.110.10">
    <property type="entry name" value="Histone H3 K4-specific methyltransferase SET7/9 N-terminal domain"/>
    <property type="match status" value="5"/>
</dbReference>
<dbReference type="EMBL" id="JAPDFW010000106">
    <property type="protein sequence ID" value="KAJ5069275.1"/>
    <property type="molecule type" value="Genomic_DNA"/>
</dbReference>
<dbReference type="OrthoDB" id="270720at2759"/>
<comment type="caution">
    <text evidence="5">The sequence shown here is derived from an EMBL/GenBank/DDBJ whole genome shotgun (WGS) entry which is preliminary data.</text>
</comment>
<dbReference type="SMART" id="SM00315">
    <property type="entry name" value="RGS"/>
    <property type="match status" value="1"/>
</dbReference>
<accession>A0A9Q0LDH7</accession>
<dbReference type="InterPro" id="IPR003409">
    <property type="entry name" value="MORN"/>
</dbReference>
<feature type="domain" description="DH" evidence="3">
    <location>
        <begin position="229"/>
        <end position="411"/>
    </location>
</feature>
<evidence type="ECO:0000259" key="4">
    <source>
        <dbReference type="PROSITE" id="PS50132"/>
    </source>
</evidence>
<keyword evidence="1" id="KW-0677">Repeat</keyword>
<dbReference type="PROSITE" id="PS50010">
    <property type="entry name" value="DH_2"/>
    <property type="match status" value="1"/>
</dbReference>
<evidence type="ECO:0000313" key="5">
    <source>
        <dbReference type="EMBL" id="KAJ5069275.1"/>
    </source>
</evidence>
<dbReference type="PRINTS" id="PR01301">
    <property type="entry name" value="RGSPROTEIN"/>
</dbReference>
<sequence>MQEKSNIQKNQLRNSRENDGKNKIFFNTQTTTEKENEKETEHMEAPDILKMLNLENLAEKINKKPRELPKILQEKSNEKKAIPSIRKNYNFQKKVQFPNEKLSLAYFKQFLQQQLSEENILFWEAVKQYNTILDPVERIAKAKEIIEKFIDFSSLQEINIPDLTKKQILKKVEEEKFVPDLFNDASDMIFTLMKTDSFPRFLHSNQYTELLKDRERIKNNQKPIGPKTKRDELFEIIYLHEQKYLESLNKFYETAIKPIQNELGKIIEHQIFEKIFEDILEIYSFTQTMFIDLTTRKEKWNYESCIGDFFLEKISEMSQLYQRYFSHFKIITETYKEMMKNKQFQKFVKALEFNTSAEIEKMLKIPLKKMDELRRFIKKLQEITSLDHPDKKHLVKLSTTISSLTQNIQQKKVLLMTLDPKTSEIFSQLDISRMDIGKVIEYPYNPEMNQKIIQVFLFRKTLAWCFCSRVTGKFEMDYMSSLDFVWISDFDEIKQAERKTMSFQSSSMIITKLSGLSIKTPDRYIEIEIPNKQEFITDFYNHLSLEFSYKEEDIQKNIERIFTFPYRNLTRHTGAFQNAIPVGQSQIKYPNGTIFEGMFVNGKKEGNAVVEFPTGDTLKTVWKNGVPNGESEMVDVDQNHFIGFLVDGKKDGDGKFSDVSGAFYQGEFKNNMFHGKGNVSYSDGSQFNGTFQDHSRNGFGKFIQNDTFIYEGDWENDLRKGKGKQVYQNGDIYEGEWLDDLRHGKGKFQSGIAFYEGDWQYDCKNGKGLMMWNKTKWYDGEWKNNLRHGYGVFVNGNYKYTGHWRNNLPNGKGELCYYQKNIEKRLSIIQKDRKELPILTDSNDSVDSNELNNPMIQNEQEPEILEKIVGNFLKGKPHHHVKYYISKRYRFEGEMDMGKKHGEGTLFFENGGKVTLHWNHDKPNHEQSTKMEFVSKTGIFRLNYDLSGAISENVTITSENNNTIFEKKRDENVQKINEHFGEWLLPNNLSLIIQGNWY</sequence>
<dbReference type="InterPro" id="IPR036305">
    <property type="entry name" value="RGS_sf"/>
</dbReference>
<protein>
    <submittedName>
        <fullName evidence="5">Phosphatidylinositol-4-phosphate 5-kinase related</fullName>
    </submittedName>
</protein>
<proteinExistence type="predicted"/>
<dbReference type="Pfam" id="PF00621">
    <property type="entry name" value="RhoGEF"/>
    <property type="match status" value="1"/>
</dbReference>
<dbReference type="SMART" id="SM00325">
    <property type="entry name" value="RhoGEF"/>
    <property type="match status" value="1"/>
</dbReference>
<dbReference type="Gene3D" id="1.20.900.10">
    <property type="entry name" value="Dbl homology (DH) domain"/>
    <property type="match status" value="1"/>
</dbReference>
<dbReference type="PROSITE" id="PS50132">
    <property type="entry name" value="RGS"/>
    <property type="match status" value="1"/>
</dbReference>
<feature type="compositionally biased region" description="Polar residues" evidence="2">
    <location>
        <begin position="1"/>
        <end position="13"/>
    </location>
</feature>
<dbReference type="InterPro" id="IPR000219">
    <property type="entry name" value="DH_dom"/>
</dbReference>
<dbReference type="PANTHER" id="PTHR23084">
    <property type="entry name" value="PHOSPHATIDYLINOSITOL-4-PHOSPHATE 5-KINASE RELATED"/>
    <property type="match status" value="1"/>
</dbReference>
<dbReference type="SMART" id="SM00698">
    <property type="entry name" value="MORN"/>
    <property type="match status" value="9"/>
</dbReference>
<dbReference type="Pfam" id="PF02493">
    <property type="entry name" value="MORN"/>
    <property type="match status" value="8"/>
</dbReference>
<dbReference type="PANTHER" id="PTHR23084:SF266">
    <property type="entry name" value="CHROMOSOME UNDETERMINED SCAFFOLD_53, WHOLE GENOME SHOTGUN SEQUENCE"/>
    <property type="match status" value="1"/>
</dbReference>
<evidence type="ECO:0000256" key="1">
    <source>
        <dbReference type="ARBA" id="ARBA00022737"/>
    </source>
</evidence>